<comment type="caution">
    <text evidence="2">The sequence shown here is derived from an EMBL/GenBank/DDBJ whole genome shotgun (WGS) entry which is preliminary data.</text>
</comment>
<dbReference type="Proteomes" id="UP001208656">
    <property type="component" value="Unassembled WGS sequence"/>
</dbReference>
<keyword evidence="3" id="KW-1185">Reference proteome</keyword>
<dbReference type="SUPFAM" id="SSF54106">
    <property type="entry name" value="LysM domain"/>
    <property type="match status" value="1"/>
</dbReference>
<sequence length="48" mass="5441">MYTVKDGDTLWDIAEKYNTKISVIIKSNNLSDEKIIPGQKLIISNRSS</sequence>
<organism evidence="2 3">
    <name type="scientific">Pallidibacillus thermolactis</name>
    <dbReference type="NCBI Taxonomy" id="251051"/>
    <lineage>
        <taxon>Bacteria</taxon>
        <taxon>Bacillati</taxon>
        <taxon>Bacillota</taxon>
        <taxon>Bacilli</taxon>
        <taxon>Bacillales</taxon>
        <taxon>Bacillaceae</taxon>
        <taxon>Pallidibacillus</taxon>
    </lineage>
</organism>
<dbReference type="EMBL" id="JAOUSE010000071">
    <property type="protein sequence ID" value="MCU9595727.1"/>
    <property type="molecule type" value="Genomic_DNA"/>
</dbReference>
<dbReference type="PANTHER" id="PTHR33734">
    <property type="entry name" value="LYSM DOMAIN-CONTAINING GPI-ANCHORED PROTEIN 2"/>
    <property type="match status" value="1"/>
</dbReference>
<proteinExistence type="predicted"/>
<dbReference type="InterPro" id="IPR036779">
    <property type="entry name" value="LysM_dom_sf"/>
</dbReference>
<dbReference type="SMART" id="SM00257">
    <property type="entry name" value="LysM"/>
    <property type="match status" value="1"/>
</dbReference>
<dbReference type="Gene3D" id="3.10.350.10">
    <property type="entry name" value="LysM domain"/>
    <property type="match status" value="1"/>
</dbReference>
<protein>
    <submittedName>
        <fullName evidence="2">LysM peptidoglycan-binding domain-containing protein</fullName>
    </submittedName>
</protein>
<gene>
    <name evidence="2" type="ORF">OEV82_14960</name>
</gene>
<evidence type="ECO:0000313" key="2">
    <source>
        <dbReference type="EMBL" id="MCU9595727.1"/>
    </source>
</evidence>
<dbReference type="Pfam" id="PF01476">
    <property type="entry name" value="LysM"/>
    <property type="match status" value="1"/>
</dbReference>
<evidence type="ECO:0000313" key="3">
    <source>
        <dbReference type="Proteomes" id="UP001208656"/>
    </source>
</evidence>
<evidence type="ECO:0000259" key="1">
    <source>
        <dbReference type="PROSITE" id="PS51782"/>
    </source>
</evidence>
<reference evidence="2 3" key="1">
    <citation type="submission" date="2022-10" db="EMBL/GenBank/DDBJ databases">
        <title>Description of Fervidibacillus gen. nov. in the family Fervidibacillaceae fam. nov. with two species, Fervidibacillus albus sp. nov., and Fervidibacillus halotolerans sp. nov., isolated from tidal flat sediments.</title>
        <authorList>
            <person name="Kwon K.K."/>
            <person name="Yang S.-H."/>
        </authorList>
    </citation>
    <scope>NUCLEOTIDE SEQUENCE [LARGE SCALE GENOMIC DNA]</scope>
    <source>
        <strain evidence="2 3">DSM 23332</strain>
    </source>
</reference>
<name>A0ABT2WP68_9BACI</name>
<dbReference type="PROSITE" id="PS51782">
    <property type="entry name" value="LYSM"/>
    <property type="match status" value="1"/>
</dbReference>
<accession>A0ABT2WP68</accession>
<dbReference type="PANTHER" id="PTHR33734:SF22">
    <property type="entry name" value="MEMBRANE-BOUND LYTIC MUREIN TRANSGLYCOSYLASE D"/>
    <property type="match status" value="1"/>
</dbReference>
<feature type="domain" description="LysM" evidence="1">
    <location>
        <begin position="1"/>
        <end position="43"/>
    </location>
</feature>
<dbReference type="InterPro" id="IPR018392">
    <property type="entry name" value="LysM"/>
</dbReference>
<dbReference type="CDD" id="cd00118">
    <property type="entry name" value="LysM"/>
    <property type="match status" value="1"/>
</dbReference>